<dbReference type="InterPro" id="IPR011990">
    <property type="entry name" value="TPR-like_helical_dom_sf"/>
</dbReference>
<dbReference type="PANTHER" id="PTHR14928:SF6">
    <property type="entry name" value="ZINC FINGER CCCH DOMAIN-CONTAINING PROTEIN 7B"/>
    <property type="match status" value="1"/>
</dbReference>
<dbReference type="SUPFAM" id="SSF57667">
    <property type="entry name" value="beta-beta-alpha zinc fingers"/>
    <property type="match status" value="1"/>
</dbReference>
<reference evidence="12" key="1">
    <citation type="submission" date="2023-06" db="EMBL/GenBank/DDBJ databases">
        <title>Reference genome for the Northern bat (Eptesicus nilssonii), a most northern bat species.</title>
        <authorList>
            <person name="Laine V.N."/>
            <person name="Pulliainen A.T."/>
            <person name="Lilley T.M."/>
        </authorList>
    </citation>
    <scope>NUCLEOTIDE SEQUENCE</scope>
    <source>
        <strain evidence="12">BLF_Eptnil</strain>
        <tissue evidence="12">Kidney</tissue>
    </source>
</reference>
<feature type="zinc finger region" description="C3H1-type" evidence="9">
    <location>
        <begin position="878"/>
        <end position="906"/>
    </location>
</feature>
<dbReference type="EMBL" id="JAULJE010000007">
    <property type="protein sequence ID" value="KAK1341653.1"/>
    <property type="molecule type" value="Genomic_DNA"/>
</dbReference>
<evidence type="ECO:0000256" key="6">
    <source>
        <dbReference type="ARBA" id="ARBA00022833"/>
    </source>
</evidence>
<keyword evidence="8" id="KW-0802">TPR repeat</keyword>
<dbReference type="GO" id="GO:0010608">
    <property type="term" value="P:post-transcriptional regulation of gene expression"/>
    <property type="evidence" value="ECO:0007669"/>
    <property type="project" value="UniProtKB-ARBA"/>
</dbReference>
<feature type="domain" description="C3H1-type" evidence="11">
    <location>
        <begin position="645"/>
        <end position="667"/>
    </location>
</feature>
<evidence type="ECO:0000256" key="10">
    <source>
        <dbReference type="SAM" id="MobiDB-lite"/>
    </source>
</evidence>
<keyword evidence="7" id="KW-0539">Nucleus</keyword>
<dbReference type="InterPro" id="IPR036236">
    <property type="entry name" value="Znf_C2H2_sf"/>
</dbReference>
<name>A0AA40LRU7_CNENI</name>
<gene>
    <name evidence="12" type="ORF">QTO34_018070</name>
</gene>
<sequence>MGPAPADGLMDRSLPQRLMERQRRKADIEKGLQFIQSTLPLKQEEYEAFLLKLVQNLFAEGNDLFREKDHKQALVQYMEGLNVADYAASDQVHLPQELLCKLHVNRAACYFTMGLYEKALEDSEKALSLDGENIRALFRKARALNELGRHKEAYECSSRCSLALPHDESVTQLGQELAQKLGLRVRKAYKRPQELETFSLLSNGTAAGVADQTATWTCKAPGPPPHPPTMPLFPHVLDLLAPLEGSSRALPSTEGLDDFSDGDVLGPELDTLLDSLSLVQGGLPGSGVPSELPQLIPVFPGGTPLLPPVVGGSIPVSSPLPPASFGLVMDPSKKLAASVLDALDPPGSALDSLELLPYSETRLDALDSFGSTRGSLDKPGSFMEDTNSQDQRPPSGTQKPAASVSDAAGPGGSSPRPVVKMPNFLLSQPEPSMPNTALLIKNPLAATHEFKQACQLCYPKTGPRAGDYTYREGLEHKCKRDILLGRLRSSEDQTWKRIRPRPTKTSFVGSYYLCKDMINKQDCKYGDNCTFAYHQEEIDVWTEERKGTLNRDLLFDPLGGVKRGSLTIAKLLKEHQGIFTFLCEICFDSKPRIISKGTKDSPSVCSNLAAKHSFYNNKCLVHIVRSTSLKYSKIRQFQEHFQFDVCRHEVRYGCLREDSCHFAHSFIELKVWLLQQYSGGPAGQAPPRVAAGAERGAAPGGLPREEPVLPEHPRGSALRQRPGLGDPGFSLSGHCQGSRQRQVDRGWHQHLPERCLSLPAELLQGHQVRSPSPGMTHEDIVQESKKFWQQMEAHAGKAGSSLGAPRTHGPSTFDLQMKFVCGQCWRNGQVVEPDKDLKYCSAKARHCWTKERRVLLVMSKAKRKWVSVRPLPSIRNFPQQYDLCIHAQNGRKCQYVGNCSFAHSPEERDMWTFMKENKILDMQQTYDMWLKKHNPGKPGEGTPISSREGEKQIQMPTDYADIMVMPTRAWAAGRGPASGGGVRSGHPWWLCPQMGYHCWLCGKNSNSKKQWQQHIQSEKHKEKVFTSDSDASGWAYRFPMGEFRLCDRCWRGAGAGAGRADKPWPRETEAVASSGSAGSGDGTPGMACPETAAPGHVVDRAQGVGSEPPAANRLQKGKACPDGDKCRCAHGQEELNEWLDRREVLKQKLAKARKDMLLCPRDDDFGKYNFLLQEDGTAGAAPEAPAAATVPGE</sequence>
<feature type="zinc finger region" description="C3H1-type" evidence="9">
    <location>
        <begin position="513"/>
        <end position="537"/>
    </location>
</feature>
<dbReference type="PROSITE" id="PS50103">
    <property type="entry name" value="ZF_C3H1"/>
    <property type="match status" value="3"/>
</dbReference>
<evidence type="ECO:0000256" key="1">
    <source>
        <dbReference type="ARBA" id="ARBA00004123"/>
    </source>
</evidence>
<feature type="region of interest" description="Disordered" evidence="10">
    <location>
        <begin position="1055"/>
        <end position="1123"/>
    </location>
</feature>
<keyword evidence="2" id="KW-0597">Phosphoprotein</keyword>
<feature type="compositionally biased region" description="Basic and acidic residues" evidence="10">
    <location>
        <begin position="1059"/>
        <end position="1069"/>
    </location>
</feature>
<feature type="compositionally biased region" description="Polar residues" evidence="10">
    <location>
        <begin position="384"/>
        <end position="400"/>
    </location>
</feature>
<evidence type="ECO:0000256" key="5">
    <source>
        <dbReference type="ARBA" id="ARBA00022771"/>
    </source>
</evidence>
<feature type="domain" description="C3H1-type" evidence="11">
    <location>
        <begin position="878"/>
        <end position="906"/>
    </location>
</feature>
<accession>A0AA40LRU7</accession>
<comment type="subcellular location">
    <subcellularLocation>
        <location evidence="1">Nucleus</location>
    </subcellularLocation>
</comment>
<feature type="compositionally biased region" description="Basic and acidic residues" evidence="10">
    <location>
        <begin position="703"/>
        <end position="714"/>
    </location>
</feature>
<dbReference type="SUPFAM" id="SSF48452">
    <property type="entry name" value="TPR-like"/>
    <property type="match status" value="1"/>
</dbReference>
<dbReference type="AlphaFoldDB" id="A0AA40LRU7"/>
<evidence type="ECO:0000256" key="4">
    <source>
        <dbReference type="ARBA" id="ARBA00022737"/>
    </source>
</evidence>
<feature type="region of interest" description="Disordered" evidence="10">
    <location>
        <begin position="683"/>
        <end position="744"/>
    </location>
</feature>
<dbReference type="InterPro" id="IPR019734">
    <property type="entry name" value="TPR_rpt"/>
</dbReference>
<comment type="caution">
    <text evidence="12">The sequence shown here is derived from an EMBL/GenBank/DDBJ whole genome shotgun (WGS) entry which is preliminary data.</text>
</comment>
<keyword evidence="13" id="KW-1185">Reference proteome</keyword>
<evidence type="ECO:0000313" key="12">
    <source>
        <dbReference type="EMBL" id="KAK1341653.1"/>
    </source>
</evidence>
<evidence type="ECO:0000256" key="9">
    <source>
        <dbReference type="PROSITE-ProRule" id="PRU00723"/>
    </source>
</evidence>
<dbReference type="GO" id="GO:0005634">
    <property type="term" value="C:nucleus"/>
    <property type="evidence" value="ECO:0007669"/>
    <property type="project" value="UniProtKB-SubCell"/>
</dbReference>
<proteinExistence type="predicted"/>
<dbReference type="GO" id="GO:0035196">
    <property type="term" value="P:miRNA processing"/>
    <property type="evidence" value="ECO:0007669"/>
    <property type="project" value="UniProtKB-ARBA"/>
</dbReference>
<feature type="compositionally biased region" description="Low complexity" evidence="10">
    <location>
        <begin position="685"/>
        <end position="702"/>
    </location>
</feature>
<keyword evidence="6 9" id="KW-0862">Zinc</keyword>
<keyword evidence="4" id="KW-0677">Repeat</keyword>
<feature type="repeat" description="TPR" evidence="8">
    <location>
        <begin position="100"/>
        <end position="133"/>
    </location>
</feature>
<evidence type="ECO:0000256" key="8">
    <source>
        <dbReference type="PROSITE-ProRule" id="PRU00339"/>
    </source>
</evidence>
<dbReference type="Proteomes" id="UP001177744">
    <property type="component" value="Unassembled WGS sequence"/>
</dbReference>
<feature type="zinc finger region" description="C3H1-type" evidence="9">
    <location>
        <begin position="645"/>
        <end position="667"/>
    </location>
</feature>
<evidence type="ECO:0000256" key="2">
    <source>
        <dbReference type="ARBA" id="ARBA00022553"/>
    </source>
</evidence>
<dbReference type="PANTHER" id="PTHR14928">
    <property type="entry name" value="MICRO-RNA BINDING ZINC FINGER CCCH DOMAIN-CONTAINING PROTEIN 7"/>
    <property type="match status" value="1"/>
</dbReference>
<organism evidence="12 13">
    <name type="scientific">Cnephaeus nilssonii</name>
    <name type="common">Northern bat</name>
    <name type="synonym">Eptesicus nilssonii</name>
    <dbReference type="NCBI Taxonomy" id="3371016"/>
    <lineage>
        <taxon>Eukaryota</taxon>
        <taxon>Metazoa</taxon>
        <taxon>Chordata</taxon>
        <taxon>Craniata</taxon>
        <taxon>Vertebrata</taxon>
        <taxon>Euteleostomi</taxon>
        <taxon>Mammalia</taxon>
        <taxon>Eutheria</taxon>
        <taxon>Laurasiatheria</taxon>
        <taxon>Chiroptera</taxon>
        <taxon>Yangochiroptera</taxon>
        <taxon>Vespertilionidae</taxon>
        <taxon>Cnephaeus</taxon>
    </lineage>
</organism>
<dbReference type="Gene3D" id="1.25.40.10">
    <property type="entry name" value="Tetratricopeptide repeat domain"/>
    <property type="match status" value="1"/>
</dbReference>
<dbReference type="GO" id="GO:0008270">
    <property type="term" value="F:zinc ion binding"/>
    <property type="evidence" value="ECO:0007669"/>
    <property type="project" value="UniProtKB-KW"/>
</dbReference>
<evidence type="ECO:0000256" key="3">
    <source>
        <dbReference type="ARBA" id="ARBA00022723"/>
    </source>
</evidence>
<dbReference type="PROSITE" id="PS50005">
    <property type="entry name" value="TPR"/>
    <property type="match status" value="1"/>
</dbReference>
<dbReference type="GO" id="GO:0035198">
    <property type="term" value="F:miRNA binding"/>
    <property type="evidence" value="ECO:0007669"/>
    <property type="project" value="InterPro"/>
</dbReference>
<dbReference type="InterPro" id="IPR039691">
    <property type="entry name" value="ZC3H7A/B"/>
</dbReference>
<keyword evidence="5 9" id="KW-0863">Zinc-finger</keyword>
<dbReference type="InterPro" id="IPR000571">
    <property type="entry name" value="Znf_CCCH"/>
</dbReference>
<evidence type="ECO:0000256" key="7">
    <source>
        <dbReference type="ARBA" id="ARBA00023242"/>
    </source>
</evidence>
<feature type="domain" description="C3H1-type" evidence="11">
    <location>
        <begin position="513"/>
        <end position="537"/>
    </location>
</feature>
<protein>
    <recommendedName>
        <fullName evidence="11">C3H1-type domain-containing protein</fullName>
    </recommendedName>
</protein>
<evidence type="ECO:0000259" key="11">
    <source>
        <dbReference type="PROSITE" id="PS50103"/>
    </source>
</evidence>
<evidence type="ECO:0000313" key="13">
    <source>
        <dbReference type="Proteomes" id="UP001177744"/>
    </source>
</evidence>
<feature type="region of interest" description="Disordered" evidence="10">
    <location>
        <begin position="369"/>
        <end position="422"/>
    </location>
</feature>
<dbReference type="SMART" id="SM00028">
    <property type="entry name" value="TPR"/>
    <property type="match status" value="2"/>
</dbReference>
<keyword evidence="3 9" id="KW-0479">Metal-binding</keyword>
<dbReference type="FunFam" id="1.25.40.10:FF:000070">
    <property type="entry name" value="zinc finger CCCH domain-containing protein 7B"/>
    <property type="match status" value="1"/>
</dbReference>
<dbReference type="Pfam" id="PF13181">
    <property type="entry name" value="TPR_8"/>
    <property type="match status" value="1"/>
</dbReference>